<dbReference type="AlphaFoldDB" id="E0VSW0"/>
<dbReference type="Gene3D" id="3.30.460.10">
    <property type="entry name" value="Beta Polymerase, domain 2"/>
    <property type="match status" value="1"/>
</dbReference>
<dbReference type="Gene3D" id="1.10.1410.10">
    <property type="match status" value="1"/>
</dbReference>
<dbReference type="EMBL" id="DS235758">
    <property type="protein sequence ID" value="EEB16466.1"/>
    <property type="molecule type" value="Genomic_DNA"/>
</dbReference>
<keyword evidence="5" id="KW-0460">Magnesium</keyword>
<dbReference type="OrthoDB" id="419694at2759"/>
<dbReference type="HOGENOM" id="CLU_389493_0_0_1"/>
<keyword evidence="10" id="KW-1185">Reference proteome</keyword>
<evidence type="ECO:0000259" key="7">
    <source>
        <dbReference type="Pfam" id="PF22600"/>
    </source>
</evidence>
<dbReference type="EMBL" id="AAZO01005185">
    <property type="status" value="NOT_ANNOTATED_CDS"/>
    <property type="molecule type" value="Genomic_DNA"/>
</dbReference>
<dbReference type="InterPro" id="IPR002058">
    <property type="entry name" value="PAP_assoc"/>
</dbReference>
<dbReference type="RefSeq" id="XP_002429204.1">
    <property type="nucleotide sequence ID" value="XM_002429159.1"/>
</dbReference>
<evidence type="ECO:0000256" key="2">
    <source>
        <dbReference type="ARBA" id="ARBA00001946"/>
    </source>
</evidence>
<evidence type="ECO:0000259" key="6">
    <source>
        <dbReference type="Pfam" id="PF03828"/>
    </source>
</evidence>
<reference evidence="8" key="1">
    <citation type="submission" date="2007-04" db="EMBL/GenBank/DDBJ databases">
        <title>Annotation of Pediculus humanus corporis strain USDA.</title>
        <authorList>
            <person name="Kirkness E."/>
            <person name="Hannick L."/>
            <person name="Hass B."/>
            <person name="Bruggner R."/>
            <person name="Lawson D."/>
            <person name="Bidwell S."/>
            <person name="Joardar V."/>
            <person name="Caler E."/>
            <person name="Walenz B."/>
            <person name="Inman J."/>
            <person name="Schobel S."/>
            <person name="Galinsky K."/>
            <person name="Amedeo P."/>
            <person name="Strausberg R."/>
        </authorList>
    </citation>
    <scope>NUCLEOTIDE SEQUENCE</scope>
    <source>
        <strain evidence="8">USDA</strain>
    </source>
</reference>
<evidence type="ECO:0000256" key="3">
    <source>
        <dbReference type="ARBA" id="ARBA00022679"/>
    </source>
</evidence>
<dbReference type="KEGG" id="phu:Phum_PHUM424130"/>
<dbReference type="GeneID" id="8234584"/>
<dbReference type="eggNOG" id="KOG2277">
    <property type="taxonomic scope" value="Eukaryota"/>
</dbReference>
<feature type="domain" description="PAP-associated" evidence="6">
    <location>
        <begin position="592"/>
        <end position="663"/>
    </location>
</feature>
<keyword evidence="4" id="KW-0479">Metal-binding</keyword>
<dbReference type="GO" id="GO:1990817">
    <property type="term" value="F:poly(A) RNA polymerase activity"/>
    <property type="evidence" value="ECO:0007669"/>
    <property type="project" value="UniProtKB-ARBA"/>
</dbReference>
<dbReference type="InterPro" id="IPR054708">
    <property type="entry name" value="MTPAP-like_central"/>
</dbReference>
<dbReference type="GO" id="GO:0031123">
    <property type="term" value="P:RNA 3'-end processing"/>
    <property type="evidence" value="ECO:0007669"/>
    <property type="project" value="TreeGrafter"/>
</dbReference>
<keyword evidence="3" id="KW-0808">Transferase</keyword>
<evidence type="ECO:0000256" key="1">
    <source>
        <dbReference type="ARBA" id="ARBA00001936"/>
    </source>
</evidence>
<reference evidence="9" key="3">
    <citation type="submission" date="2021-02" db="UniProtKB">
        <authorList>
            <consortium name="EnsemblMetazoa"/>
        </authorList>
    </citation>
    <scope>IDENTIFICATION</scope>
    <source>
        <strain evidence="9">USDA</strain>
    </source>
</reference>
<dbReference type="GO" id="GO:0050265">
    <property type="term" value="F:RNA uridylyltransferase activity"/>
    <property type="evidence" value="ECO:0007669"/>
    <property type="project" value="TreeGrafter"/>
</dbReference>
<dbReference type="GO" id="GO:0046872">
    <property type="term" value="F:metal ion binding"/>
    <property type="evidence" value="ECO:0007669"/>
    <property type="project" value="UniProtKB-KW"/>
</dbReference>
<dbReference type="PANTHER" id="PTHR12271">
    <property type="entry name" value="POLY A POLYMERASE CID PAP -RELATED"/>
    <property type="match status" value="1"/>
</dbReference>
<dbReference type="InParanoid" id="E0VSW0"/>
<feature type="domain" description="Poly(A) RNA polymerase mitochondrial-like central palm" evidence="7">
    <location>
        <begin position="378"/>
        <end position="502"/>
    </location>
</feature>
<dbReference type="PANTHER" id="PTHR12271:SF66">
    <property type="entry name" value="TERMINAL URIDYLYLTRANSFERASE TAILOR"/>
    <property type="match status" value="1"/>
</dbReference>
<dbReference type="Pfam" id="PF03828">
    <property type="entry name" value="PAP_assoc"/>
    <property type="match status" value="1"/>
</dbReference>
<comment type="cofactor">
    <cofactor evidence="1">
        <name>Mn(2+)</name>
        <dbReference type="ChEBI" id="CHEBI:29035"/>
    </cofactor>
</comment>
<dbReference type="EMBL" id="AAZO01005186">
    <property type="status" value="NOT_ANNOTATED_CDS"/>
    <property type="molecule type" value="Genomic_DNA"/>
</dbReference>
<evidence type="ECO:0000256" key="5">
    <source>
        <dbReference type="ARBA" id="ARBA00022842"/>
    </source>
</evidence>
<reference evidence="8" key="2">
    <citation type="submission" date="2007-04" db="EMBL/GenBank/DDBJ databases">
        <title>The genome of the human body louse.</title>
        <authorList>
            <consortium name="The Human Body Louse Genome Consortium"/>
            <person name="Kirkness E."/>
            <person name="Walenz B."/>
            <person name="Hass B."/>
            <person name="Bruggner R."/>
            <person name="Strausberg R."/>
        </authorList>
    </citation>
    <scope>NUCLEOTIDE SEQUENCE</scope>
    <source>
        <strain evidence="8">USDA</strain>
    </source>
</reference>
<accession>E0VSW0</accession>
<dbReference type="Proteomes" id="UP000009046">
    <property type="component" value="Unassembled WGS sequence"/>
</dbReference>
<name>E0VSW0_PEDHC</name>
<protein>
    <submittedName>
        <fullName evidence="8">Zinc finger and cchc domain-containing protein, putative</fullName>
    </submittedName>
</protein>
<comment type="cofactor">
    <cofactor evidence="2">
        <name>Mg(2+)</name>
        <dbReference type="ChEBI" id="CHEBI:18420"/>
    </cofactor>
</comment>
<dbReference type="SUPFAM" id="SSF81301">
    <property type="entry name" value="Nucleotidyltransferase"/>
    <property type="match status" value="1"/>
</dbReference>
<dbReference type="SUPFAM" id="SSF81631">
    <property type="entry name" value="PAP/OAS1 substrate-binding domain"/>
    <property type="match status" value="1"/>
</dbReference>
<evidence type="ECO:0000313" key="8">
    <source>
        <dbReference type="EMBL" id="EEB16466.1"/>
    </source>
</evidence>
<dbReference type="InterPro" id="IPR043519">
    <property type="entry name" value="NT_sf"/>
</dbReference>
<evidence type="ECO:0000256" key="4">
    <source>
        <dbReference type="ARBA" id="ARBA00022723"/>
    </source>
</evidence>
<proteinExistence type="predicted"/>
<dbReference type="VEuPathDB" id="VectorBase:PHUM424130"/>
<dbReference type="Pfam" id="PF22600">
    <property type="entry name" value="MTPAP-like_central"/>
    <property type="match status" value="1"/>
</dbReference>
<dbReference type="CDD" id="cd05402">
    <property type="entry name" value="NT_PAP_TUTase"/>
    <property type="match status" value="1"/>
</dbReference>
<dbReference type="STRING" id="121224.E0VSW0"/>
<gene>
    <name evidence="9" type="primary">8234584</name>
    <name evidence="8" type="ORF">Phum_PHUM424130</name>
</gene>
<evidence type="ECO:0000313" key="9">
    <source>
        <dbReference type="EnsemblMetazoa" id="PHUM424130-PA"/>
    </source>
</evidence>
<dbReference type="EnsemblMetazoa" id="PHUM424130-RA">
    <property type="protein sequence ID" value="PHUM424130-PA"/>
    <property type="gene ID" value="PHUM424130"/>
</dbReference>
<sequence>MDDMKSLDDRVLDSINEFQKSVLKLRFLEVNERDLLNMIKIIDETHFFCIYCNKHYYVLSSICDKNSLFQNHINSSYHRSCGLINPIEFSKILSWEKFGLTAYCNVCNISDINAIVFNTGLTVDNLIKCHECTQIELIKIESLYRNLAIIKLFSCLEIFLNAFFDKDKNANCLLCLNGMNSSMHEMKKHVVSDVHTKNFLEIIKMLFDFQFNDLLNGYNLEKIISYFIENNFTLKSIKNIEYPLGKDVKEMDTKILKGEADVMNCKKLLTDTNNINNSLEKNSVSNHKFDSTINVKKKNFVSGKKKLNGVVKENFKNGDSSDDQKSKNKKEITVPGVTVLEVTGKKDVKLIKERNAMKNLMDELILKSSSEKFIIKNRKKENILLGKMEEALNEIYPNIALKIFGSRATGLYYDSNSDADIYLSNLYNEKEVIPTRRFLNVTLKKMRRVFKSKRRQFTKICPVRKAIVPILILTEISTGLQCDISFKNGLSVNNSRLIKFFTSLDERVKPIMLFVKYWIKDYGKKSILSSFALTLMVVFYLQRLSQPILPTVDELEKKFVGKRNTVAGWNCDFDDNIVNYVYRIKNSNSVLDLIKGFFEFYIHFNYDEYVISPLDGKLISRISFYSESMNVPLSYKKQFHNMQLSKLKTLFTSPMCILDPLNFSYNAGSSVSSRGKIEFILLCTEALYYLEKNNDLNYCLNVNIVDKKE</sequence>
<dbReference type="CTD" id="8234584"/>
<evidence type="ECO:0000313" key="10">
    <source>
        <dbReference type="Proteomes" id="UP000009046"/>
    </source>
</evidence>
<organism>
    <name type="scientific">Pediculus humanus subsp. corporis</name>
    <name type="common">Body louse</name>
    <dbReference type="NCBI Taxonomy" id="121224"/>
    <lineage>
        <taxon>Eukaryota</taxon>
        <taxon>Metazoa</taxon>
        <taxon>Ecdysozoa</taxon>
        <taxon>Arthropoda</taxon>
        <taxon>Hexapoda</taxon>
        <taxon>Insecta</taxon>
        <taxon>Pterygota</taxon>
        <taxon>Neoptera</taxon>
        <taxon>Paraneoptera</taxon>
        <taxon>Psocodea</taxon>
        <taxon>Troctomorpha</taxon>
        <taxon>Phthiraptera</taxon>
        <taxon>Anoplura</taxon>
        <taxon>Pediculidae</taxon>
        <taxon>Pediculus</taxon>
    </lineage>
</organism>